<dbReference type="Pfam" id="PF00656">
    <property type="entry name" value="Peptidase_C14"/>
    <property type="match status" value="1"/>
</dbReference>
<feature type="domain" description="Caspase family p10" evidence="5">
    <location>
        <begin position="177"/>
        <end position="268"/>
    </location>
</feature>
<evidence type="ECO:0000313" key="7">
    <source>
        <dbReference type="EMBL" id="KOF74965.1"/>
    </source>
</evidence>
<organism evidence="7">
    <name type="scientific">Octopus bimaculoides</name>
    <name type="common">California two-spotted octopus</name>
    <dbReference type="NCBI Taxonomy" id="37653"/>
    <lineage>
        <taxon>Eukaryota</taxon>
        <taxon>Metazoa</taxon>
        <taxon>Spiralia</taxon>
        <taxon>Lophotrochozoa</taxon>
        <taxon>Mollusca</taxon>
        <taxon>Cephalopoda</taxon>
        <taxon>Coleoidea</taxon>
        <taxon>Octopodiformes</taxon>
        <taxon>Octopoda</taxon>
        <taxon>Incirrata</taxon>
        <taxon>Octopodidae</taxon>
        <taxon>Octopus</taxon>
    </lineage>
</organism>
<dbReference type="SMART" id="SM00115">
    <property type="entry name" value="CASc"/>
    <property type="match status" value="1"/>
</dbReference>
<dbReference type="GO" id="GO:0004197">
    <property type="term" value="F:cysteine-type endopeptidase activity"/>
    <property type="evidence" value="ECO:0007669"/>
    <property type="project" value="InterPro"/>
</dbReference>
<comment type="similarity">
    <text evidence="1 3">Belongs to the peptidase C14A family.</text>
</comment>
<dbReference type="SUPFAM" id="SSF52129">
    <property type="entry name" value="Caspase-like"/>
    <property type="match status" value="1"/>
</dbReference>
<dbReference type="PROSITE" id="PS50207">
    <property type="entry name" value="CASPASE_P10"/>
    <property type="match status" value="1"/>
</dbReference>
<sequence length="307" mass="34625">MDAGSANVRPGVQPPSPFDLSEYSANYDMDAKKERVAYIFNNKKFIKLGNRESSSKDTRDFKAALIELGFSEGDITVKQDNTADEMLNAFKGFKDKRYINIGCFICAIMSHGGENEMISGSDEQEVGLHELLSYLTPEKCPSLSGVPKLIFVQACRGKKKDEGVHVPDGLETEVNETLINIPIMPDLLVFHSSYNEHTSYRHSKQGSKYMQALSKFLIEYGTKYEILTLLTAVSNYVASSEFDTEDKKGMKQMPQIMSTLLKQLKFEPRSKKEEEKEEKKKKNLICLLFSSGVLMSILLKLAVLRWA</sequence>
<evidence type="ECO:0008006" key="8">
    <source>
        <dbReference type="Google" id="ProtNLM"/>
    </source>
</evidence>
<accession>A0A0L8GEJ3</accession>
<dbReference type="PANTHER" id="PTHR48169:SF7">
    <property type="entry name" value="CASPASE 10"/>
    <property type="match status" value="1"/>
</dbReference>
<protein>
    <recommendedName>
        <fullName evidence="8">Caspase family p20 domain-containing protein</fullName>
    </recommendedName>
</protein>
<dbReference type="PANTHER" id="PTHR48169">
    <property type="entry name" value="DED DOMAIN-CONTAINING PROTEIN"/>
    <property type="match status" value="1"/>
</dbReference>
<dbReference type="InterPro" id="IPR001309">
    <property type="entry name" value="Pept_C14_p20"/>
</dbReference>
<dbReference type="InterPro" id="IPR002138">
    <property type="entry name" value="Pept_C14_p10"/>
</dbReference>
<dbReference type="GO" id="GO:0006508">
    <property type="term" value="P:proteolysis"/>
    <property type="evidence" value="ECO:0007669"/>
    <property type="project" value="InterPro"/>
</dbReference>
<dbReference type="EMBL" id="KQ422382">
    <property type="protein sequence ID" value="KOF74965.1"/>
    <property type="molecule type" value="Genomic_DNA"/>
</dbReference>
<feature type="domain" description="Caspase family p20" evidence="6">
    <location>
        <begin position="33"/>
        <end position="159"/>
    </location>
</feature>
<gene>
    <name evidence="7" type="ORF">OCBIM_22035435mg</name>
</gene>
<proteinExistence type="inferred from homology"/>
<dbReference type="AlphaFoldDB" id="A0A0L8GEJ3"/>
<dbReference type="OMA" id="PFQEGPV"/>
<reference evidence="7" key="1">
    <citation type="submission" date="2015-07" db="EMBL/GenBank/DDBJ databases">
        <title>MeaNS - Measles Nucleotide Surveillance Program.</title>
        <authorList>
            <person name="Tran T."/>
            <person name="Druce J."/>
        </authorList>
    </citation>
    <scope>NUCLEOTIDE SEQUENCE</scope>
    <source>
        <strain evidence="7">UCB-OBI-ISO-001</strain>
        <tissue evidence="7">Gonad</tissue>
    </source>
</reference>
<dbReference type="GO" id="GO:0043067">
    <property type="term" value="P:regulation of programmed cell death"/>
    <property type="evidence" value="ECO:0007669"/>
    <property type="project" value="UniProtKB-ARBA"/>
</dbReference>
<keyword evidence="4" id="KW-0472">Membrane</keyword>
<dbReference type="GO" id="GO:0005737">
    <property type="term" value="C:cytoplasm"/>
    <property type="evidence" value="ECO:0007669"/>
    <property type="project" value="UniProtKB-ARBA"/>
</dbReference>
<dbReference type="PROSITE" id="PS50208">
    <property type="entry name" value="CASPASE_P20"/>
    <property type="match status" value="1"/>
</dbReference>
<keyword evidence="4" id="KW-1133">Transmembrane helix</keyword>
<evidence type="ECO:0000256" key="4">
    <source>
        <dbReference type="SAM" id="Phobius"/>
    </source>
</evidence>
<dbReference type="OrthoDB" id="6093024at2759"/>
<dbReference type="GO" id="GO:0006915">
    <property type="term" value="P:apoptotic process"/>
    <property type="evidence" value="ECO:0007669"/>
    <property type="project" value="UniProtKB-KW"/>
</dbReference>
<keyword evidence="4" id="KW-0812">Transmembrane</keyword>
<dbReference type="InterPro" id="IPR015917">
    <property type="entry name" value="Pept_C14A"/>
</dbReference>
<dbReference type="PRINTS" id="PR00376">
    <property type="entry name" value="IL1BCENZYME"/>
</dbReference>
<name>A0A0L8GEJ3_OCTBM</name>
<keyword evidence="2" id="KW-0053">Apoptosis</keyword>
<dbReference type="InterPro" id="IPR011600">
    <property type="entry name" value="Pept_C14_caspase"/>
</dbReference>
<evidence type="ECO:0000256" key="1">
    <source>
        <dbReference type="ARBA" id="ARBA00010134"/>
    </source>
</evidence>
<evidence type="ECO:0000259" key="6">
    <source>
        <dbReference type="PROSITE" id="PS50208"/>
    </source>
</evidence>
<feature type="transmembrane region" description="Helical" evidence="4">
    <location>
        <begin position="284"/>
        <end position="304"/>
    </location>
</feature>
<dbReference type="Gene3D" id="3.40.50.1460">
    <property type="match status" value="1"/>
</dbReference>
<evidence type="ECO:0000256" key="3">
    <source>
        <dbReference type="RuleBase" id="RU003971"/>
    </source>
</evidence>
<dbReference type="GO" id="GO:0051604">
    <property type="term" value="P:protein maturation"/>
    <property type="evidence" value="ECO:0007669"/>
    <property type="project" value="UniProtKB-ARBA"/>
</dbReference>
<dbReference type="InterPro" id="IPR029030">
    <property type="entry name" value="Caspase-like_dom_sf"/>
</dbReference>
<dbReference type="KEGG" id="obi:106877591"/>
<evidence type="ECO:0000256" key="2">
    <source>
        <dbReference type="ARBA" id="ARBA00022703"/>
    </source>
</evidence>
<dbReference type="STRING" id="37653.A0A0L8GEJ3"/>
<evidence type="ECO:0000259" key="5">
    <source>
        <dbReference type="PROSITE" id="PS50207"/>
    </source>
</evidence>